<feature type="compositionally biased region" description="Polar residues" evidence="2">
    <location>
        <begin position="318"/>
        <end position="328"/>
    </location>
</feature>
<protein>
    <submittedName>
        <fullName evidence="3">Uncharacterized protein</fullName>
    </submittedName>
</protein>
<dbReference type="AlphaFoldDB" id="A0A8I6S888"/>
<feature type="coiled-coil region" evidence="1">
    <location>
        <begin position="438"/>
        <end position="559"/>
    </location>
</feature>
<reference evidence="3" key="1">
    <citation type="submission" date="2022-01" db="UniProtKB">
        <authorList>
            <consortium name="EnsemblMetazoa"/>
        </authorList>
    </citation>
    <scope>IDENTIFICATION</scope>
</reference>
<dbReference type="PANTHER" id="PTHR44927:SF1">
    <property type="entry name" value="FK506-BINDING PROTEIN 15"/>
    <property type="match status" value="1"/>
</dbReference>
<feature type="region of interest" description="Disordered" evidence="2">
    <location>
        <begin position="790"/>
        <end position="812"/>
    </location>
</feature>
<sequence>MNLDSDDDFPINVGSAKLANLFKDSVKNDVSFHYNAQPKNPVVKQAKRPPPPLSVVIGRTVDAFQLKKNGYSPEGKVGLVILGNDEVFYYKLYMYKNDETKVASCEITPNFSLQVQENNYISFQDSNDITWSLHFEKASCLVLFCRELALARWKSEQNMLTTVEQDGFKGSSNHRITNEDRVEISFSCYIIKNNKIGEKCHSCRKEDAASSSMWPVSPVHKCLDSKFFLITQCEQLNGFELSANANEIILVEMEIINVIRTIAEAQQEKEKLSDTSSFNQMSTAKEVNLEKNVSVEKTAKVSNQFQSFQPDECEKPQQKTSSENSSITVIKDELIPPSTPSEISFDISMNSQLSVFLSEVRMSNSEIRMNLNRVTDKVDSLIDKVEATKDTTTKWKPFVEKVASLEDCISALVDQNQTALSMLRKLGAEGNKEIVSEVSSLIKRNTMLEENVKTANEAIKNLEEKIQVLESQIQNFTSGKEISKHNTLTNSQTSYFENRIQELEKLNKDLENHNVILSKHATLLLDEKKSQENKFSSELKEKEKALKLMSAQIKHYEDKELMDRNLTAGIKKVLNCAARALKFQFKELGDDHAVDEIISDTLLEVAHDFLGNSSSSSGIFHCSCQTSSTDISHERENPESPQKLRMCKSNPGIKPSPFPKSIPKPKPRQMTETTPSNSADEQTKDKHLAVVYENVILDLKNKNDPSSQDEIKHTKHEQTKQKNETKLLDNSLLSSSNFVPLISNEPPPLPAFTEFDDPVLNEDLTYEYCQSEENNFIQDEDEWKGQQLPLECNEGTDKEGDETASYNSHANL</sequence>
<dbReference type="EnsemblMetazoa" id="XM_014403283.2">
    <property type="protein sequence ID" value="XP_014258769.1"/>
    <property type="gene ID" value="LOC106672114"/>
</dbReference>
<feature type="region of interest" description="Disordered" evidence="2">
    <location>
        <begin position="627"/>
        <end position="685"/>
    </location>
</feature>
<dbReference type="GeneID" id="106672114"/>
<keyword evidence="1" id="KW-0175">Coiled coil</keyword>
<accession>A0A8I6S888</accession>
<dbReference type="Proteomes" id="UP000494040">
    <property type="component" value="Unassembled WGS sequence"/>
</dbReference>
<proteinExistence type="predicted"/>
<dbReference type="RefSeq" id="XP_014258769.1">
    <property type="nucleotide sequence ID" value="XM_014403283.2"/>
</dbReference>
<name>A0A8I6S888_CIMLE</name>
<dbReference type="OrthoDB" id="5842926at2759"/>
<dbReference type="KEGG" id="clec:106672114"/>
<evidence type="ECO:0000313" key="3">
    <source>
        <dbReference type="EnsemblMetazoa" id="XP_014258769.1"/>
    </source>
</evidence>
<dbReference type="PANTHER" id="PTHR44927">
    <property type="entry name" value="FK506-BINDING PROTEIN 15"/>
    <property type="match status" value="1"/>
</dbReference>
<keyword evidence="4" id="KW-1185">Reference proteome</keyword>
<evidence type="ECO:0000256" key="1">
    <source>
        <dbReference type="SAM" id="Coils"/>
    </source>
</evidence>
<evidence type="ECO:0000256" key="2">
    <source>
        <dbReference type="SAM" id="MobiDB-lite"/>
    </source>
</evidence>
<organism evidence="3 4">
    <name type="scientific">Cimex lectularius</name>
    <name type="common">Bed bug</name>
    <name type="synonym">Acanthia lectularia</name>
    <dbReference type="NCBI Taxonomy" id="79782"/>
    <lineage>
        <taxon>Eukaryota</taxon>
        <taxon>Metazoa</taxon>
        <taxon>Ecdysozoa</taxon>
        <taxon>Arthropoda</taxon>
        <taxon>Hexapoda</taxon>
        <taxon>Insecta</taxon>
        <taxon>Pterygota</taxon>
        <taxon>Neoptera</taxon>
        <taxon>Paraneoptera</taxon>
        <taxon>Hemiptera</taxon>
        <taxon>Heteroptera</taxon>
        <taxon>Panheteroptera</taxon>
        <taxon>Cimicomorpha</taxon>
        <taxon>Cimicidae</taxon>
        <taxon>Cimex</taxon>
    </lineage>
</organism>
<feature type="region of interest" description="Disordered" evidence="2">
    <location>
        <begin position="306"/>
        <end position="333"/>
    </location>
</feature>
<feature type="compositionally biased region" description="Pro residues" evidence="2">
    <location>
        <begin position="654"/>
        <end position="664"/>
    </location>
</feature>
<feature type="compositionally biased region" description="Polar residues" evidence="2">
    <location>
        <begin position="670"/>
        <end position="680"/>
    </location>
</feature>
<feature type="region of interest" description="Disordered" evidence="2">
    <location>
        <begin position="699"/>
        <end position="727"/>
    </location>
</feature>
<evidence type="ECO:0000313" key="4">
    <source>
        <dbReference type="Proteomes" id="UP000494040"/>
    </source>
</evidence>